<proteinExistence type="inferred from homology"/>
<feature type="binding site" evidence="8">
    <location>
        <begin position="180"/>
        <end position="187"/>
    </location>
    <ligand>
        <name>GTP</name>
        <dbReference type="ChEBI" id="CHEBI:37565"/>
        <label>2</label>
    </ligand>
</feature>
<feature type="domain" description="GTPase Der C-terminal KH-domain-like" evidence="11">
    <location>
        <begin position="351"/>
        <end position="429"/>
    </location>
</feature>
<dbReference type="InterPro" id="IPR027417">
    <property type="entry name" value="P-loop_NTPase"/>
</dbReference>
<feature type="domain" description="G" evidence="10">
    <location>
        <begin position="6"/>
        <end position="118"/>
    </location>
</feature>
<feature type="binding site" evidence="8">
    <location>
        <begin position="227"/>
        <end position="231"/>
    </location>
    <ligand>
        <name>GTP</name>
        <dbReference type="ChEBI" id="CHEBI:37565"/>
        <label>2</label>
    </ligand>
</feature>
<keyword evidence="13" id="KW-1185">Reference proteome</keyword>
<dbReference type="NCBIfam" id="TIGR00231">
    <property type="entry name" value="small_GTP"/>
    <property type="match status" value="2"/>
</dbReference>
<feature type="domain" description="G" evidence="10">
    <location>
        <begin position="176"/>
        <end position="293"/>
    </location>
</feature>
<dbReference type="EMBL" id="CP092900">
    <property type="protein sequence ID" value="UTC24885.1"/>
    <property type="molecule type" value="Genomic_DNA"/>
</dbReference>
<keyword evidence="4 9" id="KW-0677">Repeat</keyword>
<evidence type="ECO:0000256" key="6">
    <source>
        <dbReference type="ARBA" id="ARBA00023134"/>
    </source>
</evidence>
<comment type="similarity">
    <text evidence="1 8 9">Belongs to the TRAFAC class TrmE-Era-EngA-EngB-Septin-like GTPase superfamily. EngA (Der) GTPase family.</text>
</comment>
<keyword evidence="6 8" id="KW-0342">GTP-binding</keyword>
<dbReference type="Gene3D" id="3.40.50.300">
    <property type="entry name" value="P-loop containing nucleotide triphosphate hydrolases"/>
    <property type="match status" value="2"/>
</dbReference>
<dbReference type="PANTHER" id="PTHR43834">
    <property type="entry name" value="GTPASE DER"/>
    <property type="match status" value="1"/>
</dbReference>
<feature type="binding site" evidence="8">
    <location>
        <begin position="57"/>
        <end position="61"/>
    </location>
    <ligand>
        <name>GTP</name>
        <dbReference type="ChEBI" id="CHEBI:37565"/>
        <label>1</label>
    </ligand>
</feature>
<evidence type="ECO:0000256" key="1">
    <source>
        <dbReference type="ARBA" id="ARBA00008279"/>
    </source>
</evidence>
<evidence type="ECO:0000256" key="8">
    <source>
        <dbReference type="HAMAP-Rule" id="MF_00195"/>
    </source>
</evidence>
<dbReference type="CDD" id="cd01895">
    <property type="entry name" value="EngA2"/>
    <property type="match status" value="1"/>
</dbReference>
<dbReference type="Pfam" id="PF14714">
    <property type="entry name" value="KH_dom-like"/>
    <property type="match status" value="1"/>
</dbReference>
<accession>A0ABY5DK79</accession>
<dbReference type="PRINTS" id="PR00326">
    <property type="entry name" value="GTP1OBG"/>
</dbReference>
<comment type="function">
    <text evidence="8 9">GTPase that plays an essential role in the late steps of ribosome biogenesis.</text>
</comment>
<feature type="binding site" evidence="8">
    <location>
        <begin position="117"/>
        <end position="120"/>
    </location>
    <ligand>
        <name>GTP</name>
        <dbReference type="ChEBI" id="CHEBI:37565"/>
        <label>1</label>
    </ligand>
</feature>
<protein>
    <recommendedName>
        <fullName evidence="2 8">GTPase Der</fullName>
    </recommendedName>
    <alternativeName>
        <fullName evidence="7 8">GTP-binding protein EngA</fullName>
    </alternativeName>
</protein>
<keyword evidence="5 8" id="KW-0547">Nucleotide-binding</keyword>
<dbReference type="PIRSF" id="PIRSF006485">
    <property type="entry name" value="GTP-binding_EngA"/>
    <property type="match status" value="1"/>
</dbReference>
<comment type="subunit">
    <text evidence="8">Associates with the 50S ribosomal subunit.</text>
</comment>
<reference evidence="12 13" key="1">
    <citation type="journal article" date="2022" name="Nat. Microbiol.">
        <title>The microbiome of a bacterivorous marine choanoflagellate contains a resource-demanding obligate bacterial associate.</title>
        <authorList>
            <person name="Needham D.M."/>
            <person name="Poirier C."/>
            <person name="Bachy C."/>
            <person name="George E.E."/>
            <person name="Wilken S."/>
            <person name="Yung C.C.M."/>
            <person name="Limardo A.J."/>
            <person name="Morando M."/>
            <person name="Sudek L."/>
            <person name="Malmstrom R.R."/>
            <person name="Keeling P.J."/>
            <person name="Santoro A.E."/>
            <person name="Worden A.Z."/>
        </authorList>
    </citation>
    <scope>NUCLEOTIDE SEQUENCE [LARGE SCALE GENOMIC DNA]</scope>
    <source>
        <strain evidence="12 13">Comchoano-1</strain>
    </source>
</reference>
<dbReference type="Proteomes" id="UP001055955">
    <property type="component" value="Chromosome"/>
</dbReference>
<dbReference type="InterPro" id="IPR015946">
    <property type="entry name" value="KH_dom-like_a/b"/>
</dbReference>
<dbReference type="PANTHER" id="PTHR43834:SF6">
    <property type="entry name" value="GTPASE DER"/>
    <property type="match status" value="1"/>
</dbReference>
<sequence length="436" mass="48868">MSLPIISIIGRPNVGKSSLFNALSNKKSAIVSNKSGVTRDRQFTRISINQSDIWLVDTAGLGDESDKLSSSMLRQSWAAAGQSDLVLFTVSDSLHPNDVTIIRKIQKQKTPIILLINKCDLTKHPEILLQEFASLGVKEVQLVSATQQTGLNDLKTMIADHMPESISIEESDTPTISLVGKPNAGKSTLLNYYAKEERCIVSPIPGTTRDSIKIEHEHQGKMYHLIDTAGMRRKARINEEIEHYATAHTLRAIESASTIIHMIDASENIARQDFRITHLCLDMGKSVIIAINKIDLLNQKERKLLQTDIKVALNHLPQIPIIELSAAQGRCTQKLIQLACSLCQSHNKDYPTSMLTRILERLVKNTAPPTRLGRPINLRMANQSRSNPLEITIHGKRTDYLPKSYVRYLQNGYIRQLNLKARIIKIKLKSDHNPYA</sequence>
<dbReference type="NCBIfam" id="TIGR03594">
    <property type="entry name" value="GTPase_EngA"/>
    <property type="match status" value="1"/>
</dbReference>
<keyword evidence="12" id="KW-0378">Hydrolase</keyword>
<gene>
    <name evidence="8 12" type="primary">der</name>
    <name evidence="12" type="ORF">MMH89_01805</name>
</gene>
<evidence type="ECO:0000313" key="13">
    <source>
        <dbReference type="Proteomes" id="UP001055955"/>
    </source>
</evidence>
<evidence type="ECO:0000259" key="11">
    <source>
        <dbReference type="Pfam" id="PF14714"/>
    </source>
</evidence>
<evidence type="ECO:0000259" key="10">
    <source>
        <dbReference type="Pfam" id="PF01926"/>
    </source>
</evidence>
<evidence type="ECO:0000256" key="3">
    <source>
        <dbReference type="ARBA" id="ARBA00022517"/>
    </source>
</evidence>
<dbReference type="InterPro" id="IPR032859">
    <property type="entry name" value="KH_dom-like"/>
</dbReference>
<dbReference type="InterPro" id="IPR006073">
    <property type="entry name" value="GTP-bd"/>
</dbReference>
<evidence type="ECO:0000256" key="4">
    <source>
        <dbReference type="ARBA" id="ARBA00022737"/>
    </source>
</evidence>
<name>A0ABY5DK79_9GAMM</name>
<dbReference type="CDD" id="cd01894">
    <property type="entry name" value="EngA1"/>
    <property type="match status" value="1"/>
</dbReference>
<evidence type="ECO:0000256" key="2">
    <source>
        <dbReference type="ARBA" id="ARBA00020953"/>
    </source>
</evidence>
<dbReference type="Gene3D" id="3.30.300.20">
    <property type="match status" value="1"/>
</dbReference>
<dbReference type="Pfam" id="PF01926">
    <property type="entry name" value="MMR_HSR1"/>
    <property type="match status" value="2"/>
</dbReference>
<dbReference type="InterPro" id="IPR005225">
    <property type="entry name" value="Small_GTP-bd"/>
</dbReference>
<feature type="binding site" evidence="8">
    <location>
        <begin position="10"/>
        <end position="17"/>
    </location>
    <ligand>
        <name>GTP</name>
        <dbReference type="ChEBI" id="CHEBI:37565"/>
        <label>1</label>
    </ligand>
</feature>
<dbReference type="InterPro" id="IPR016484">
    <property type="entry name" value="GTPase_Der"/>
</dbReference>
<keyword evidence="3 8" id="KW-0690">Ribosome biogenesis</keyword>
<dbReference type="GO" id="GO:0016787">
    <property type="term" value="F:hydrolase activity"/>
    <property type="evidence" value="ECO:0007669"/>
    <property type="project" value="UniProtKB-KW"/>
</dbReference>
<dbReference type="HAMAP" id="MF_00195">
    <property type="entry name" value="GTPase_Der"/>
    <property type="match status" value="1"/>
</dbReference>
<evidence type="ECO:0000313" key="12">
    <source>
        <dbReference type="EMBL" id="UTC24885.1"/>
    </source>
</evidence>
<organism evidence="12 13">
    <name type="scientific">Candidatus Comchoanobacter bicostacola</name>
    <dbReference type="NCBI Taxonomy" id="2919598"/>
    <lineage>
        <taxon>Bacteria</taxon>
        <taxon>Pseudomonadati</taxon>
        <taxon>Pseudomonadota</taxon>
        <taxon>Gammaproteobacteria</taxon>
        <taxon>Candidatus Comchoanobacterales</taxon>
        <taxon>Candidatus Comchoanobacteraceae</taxon>
        <taxon>Candidatus Comchoanobacter</taxon>
    </lineage>
</organism>
<feature type="binding site" evidence="8">
    <location>
        <begin position="292"/>
        <end position="295"/>
    </location>
    <ligand>
        <name>GTP</name>
        <dbReference type="ChEBI" id="CHEBI:37565"/>
        <label>2</label>
    </ligand>
</feature>
<dbReference type="SUPFAM" id="SSF52540">
    <property type="entry name" value="P-loop containing nucleoside triphosphate hydrolases"/>
    <property type="match status" value="2"/>
</dbReference>
<evidence type="ECO:0000256" key="7">
    <source>
        <dbReference type="ARBA" id="ARBA00032345"/>
    </source>
</evidence>
<evidence type="ECO:0000256" key="9">
    <source>
        <dbReference type="RuleBase" id="RU004481"/>
    </source>
</evidence>
<dbReference type="RefSeq" id="WP_258568674.1">
    <property type="nucleotide sequence ID" value="NZ_CP092900.1"/>
</dbReference>
<evidence type="ECO:0000256" key="5">
    <source>
        <dbReference type="ARBA" id="ARBA00022741"/>
    </source>
</evidence>